<dbReference type="PANTHER" id="PTHR46264">
    <property type="entry name" value="TYROSINE-TRNA LIGASE"/>
    <property type="match status" value="1"/>
</dbReference>
<keyword evidence="4 9" id="KW-0067">ATP-binding</keyword>
<dbReference type="Proteomes" id="UP000034350">
    <property type="component" value="Unassembled WGS sequence"/>
</dbReference>
<dbReference type="VEuPathDB" id="MicrosporidiaDB:AAJ76_300094826"/>
<comment type="catalytic activity">
    <reaction evidence="8">
        <text>tRNA(Tyr) + L-tyrosine + ATP = L-tyrosyl-tRNA(Tyr) + AMP + diphosphate + H(+)</text>
        <dbReference type="Rhea" id="RHEA:10220"/>
        <dbReference type="Rhea" id="RHEA-COMP:9706"/>
        <dbReference type="Rhea" id="RHEA-COMP:9707"/>
        <dbReference type="ChEBI" id="CHEBI:15378"/>
        <dbReference type="ChEBI" id="CHEBI:30616"/>
        <dbReference type="ChEBI" id="CHEBI:33019"/>
        <dbReference type="ChEBI" id="CHEBI:58315"/>
        <dbReference type="ChEBI" id="CHEBI:78442"/>
        <dbReference type="ChEBI" id="CHEBI:78536"/>
        <dbReference type="ChEBI" id="CHEBI:456215"/>
        <dbReference type="EC" id="6.1.1.1"/>
    </reaction>
</comment>
<keyword evidence="5 9" id="KW-0648">Protein biosynthesis</keyword>
<protein>
    <recommendedName>
        <fullName evidence="1">tyrosine--tRNA ligase</fullName>
        <ecNumber evidence="1">6.1.1.1</ecNumber>
    </recommendedName>
    <alternativeName>
        <fullName evidence="7">Tyrosyl-tRNA synthetase</fullName>
    </alternativeName>
</protein>
<gene>
    <name evidence="10" type="ORF">AAJ76_300094826</name>
</gene>
<dbReference type="Pfam" id="PF00579">
    <property type="entry name" value="tRNA-synt_1b"/>
    <property type="match status" value="1"/>
</dbReference>
<sequence>MNEKLSNLKITENNKSIGWRVVVGDNLHLGHVSSLLKIIMEVKDVGYAVRILIDDLDYSLKHNENLLNKNREAIKKIIIKIFKSYNIKNVSFFLSSDLRNSENYVNDFYKLISVTTEDEAALCLETSNDVKMGDLLQPVLKTLDFLYLDVDIIVHCNDKVVSLVEKSKQFINLDIKSIKYINNGLICNFKNNKIPDLDKTLSIWLFDKERVVYKKINKFFCEEGNTDTSVLKIFESIIFNFVKLENKHLNITTVDGNIITYNNIEELMSDFKNKLVHPADLKTSCSNYILEIFKKFS</sequence>
<accession>A0A0F9WUL6</accession>
<dbReference type="VEuPathDB" id="MicrosporidiaDB:G9O61_00g009590"/>
<evidence type="ECO:0000256" key="3">
    <source>
        <dbReference type="ARBA" id="ARBA00022741"/>
    </source>
</evidence>
<reference evidence="10 11" key="1">
    <citation type="journal article" date="2015" name="Environ. Microbiol.">
        <title>Genome analyses suggest the presence of polyploidy and recent human-driven expansions in eight global populations of the honeybee pathogen Nosema ceranae.</title>
        <authorList>
            <person name="Pelin A."/>
            <person name="Selman M."/>
            <person name="Aris-Brosou S."/>
            <person name="Farinelli L."/>
            <person name="Corradi N."/>
        </authorList>
    </citation>
    <scope>NUCLEOTIDE SEQUENCE [LARGE SCALE GENOMIC DNA]</scope>
    <source>
        <strain evidence="10 11">PA08 1199</strain>
    </source>
</reference>
<evidence type="ECO:0000256" key="2">
    <source>
        <dbReference type="ARBA" id="ARBA00022598"/>
    </source>
</evidence>
<dbReference type="AlphaFoldDB" id="A0A0F9WUL6"/>
<dbReference type="GO" id="GO:0005524">
    <property type="term" value="F:ATP binding"/>
    <property type="evidence" value="ECO:0007669"/>
    <property type="project" value="UniProtKB-KW"/>
</dbReference>
<name>A0A0F9WUL6_9MICR</name>
<dbReference type="GeneID" id="36320056"/>
<comment type="caution">
    <text evidence="10">The sequence shown here is derived from an EMBL/GenBank/DDBJ whole genome shotgun (WGS) entry which is preliminary data.</text>
</comment>
<dbReference type="InterPro" id="IPR002305">
    <property type="entry name" value="aa-tRNA-synth_Ic"/>
</dbReference>
<dbReference type="PANTHER" id="PTHR46264:SF4">
    <property type="entry name" value="TYROSINE--TRNA LIGASE, CYTOPLASMIC"/>
    <property type="match status" value="1"/>
</dbReference>
<dbReference type="EC" id="6.1.1.1" evidence="1"/>
<proteinExistence type="inferred from homology"/>
<keyword evidence="3 9" id="KW-0547">Nucleotide-binding</keyword>
<dbReference type="InterPro" id="IPR050489">
    <property type="entry name" value="Tyr-tRNA_synthase"/>
</dbReference>
<dbReference type="Gene3D" id="3.40.50.620">
    <property type="entry name" value="HUPs"/>
    <property type="match status" value="1"/>
</dbReference>
<dbReference type="SUPFAM" id="SSF52374">
    <property type="entry name" value="Nucleotidylyl transferase"/>
    <property type="match status" value="1"/>
</dbReference>
<comment type="similarity">
    <text evidence="9">Belongs to the class-I aminoacyl-tRNA synthetase family.</text>
</comment>
<dbReference type="GO" id="GO:0006437">
    <property type="term" value="P:tyrosyl-tRNA aminoacylation"/>
    <property type="evidence" value="ECO:0007669"/>
    <property type="project" value="TreeGrafter"/>
</dbReference>
<evidence type="ECO:0000256" key="5">
    <source>
        <dbReference type="ARBA" id="ARBA00022917"/>
    </source>
</evidence>
<keyword evidence="6 9" id="KW-0030">Aminoacyl-tRNA synthetase</keyword>
<dbReference type="GO" id="GO:0005737">
    <property type="term" value="C:cytoplasm"/>
    <property type="evidence" value="ECO:0007669"/>
    <property type="project" value="TreeGrafter"/>
</dbReference>
<evidence type="ECO:0000313" key="11">
    <source>
        <dbReference type="Proteomes" id="UP000034350"/>
    </source>
</evidence>
<dbReference type="VEuPathDB" id="MicrosporidiaDB:G9O61_00g015900"/>
<dbReference type="RefSeq" id="XP_024332185.1">
    <property type="nucleotide sequence ID" value="XM_024475124.1"/>
</dbReference>
<evidence type="ECO:0000256" key="4">
    <source>
        <dbReference type="ARBA" id="ARBA00022840"/>
    </source>
</evidence>
<dbReference type="Gene3D" id="1.10.240.10">
    <property type="entry name" value="Tyrosyl-Transfer RNA Synthetase"/>
    <property type="match status" value="1"/>
</dbReference>
<dbReference type="InterPro" id="IPR014729">
    <property type="entry name" value="Rossmann-like_a/b/a_fold"/>
</dbReference>
<evidence type="ECO:0000256" key="8">
    <source>
        <dbReference type="ARBA" id="ARBA00048248"/>
    </source>
</evidence>
<dbReference type="GO" id="GO:0004831">
    <property type="term" value="F:tyrosine-tRNA ligase activity"/>
    <property type="evidence" value="ECO:0007669"/>
    <property type="project" value="UniProtKB-EC"/>
</dbReference>
<organism evidence="10 11">
    <name type="scientific">Vairimorpha ceranae</name>
    <dbReference type="NCBI Taxonomy" id="40302"/>
    <lineage>
        <taxon>Eukaryota</taxon>
        <taxon>Fungi</taxon>
        <taxon>Fungi incertae sedis</taxon>
        <taxon>Microsporidia</taxon>
        <taxon>Nosematidae</taxon>
        <taxon>Vairimorpha</taxon>
    </lineage>
</organism>
<keyword evidence="11" id="KW-1185">Reference proteome</keyword>
<dbReference type="EMBL" id="JPQZ01000003">
    <property type="protein sequence ID" value="KKO76443.1"/>
    <property type="molecule type" value="Genomic_DNA"/>
</dbReference>
<evidence type="ECO:0000256" key="9">
    <source>
        <dbReference type="RuleBase" id="RU363036"/>
    </source>
</evidence>
<keyword evidence="2 9" id="KW-0436">Ligase</keyword>
<evidence type="ECO:0000256" key="1">
    <source>
        <dbReference type="ARBA" id="ARBA00013160"/>
    </source>
</evidence>
<evidence type="ECO:0000313" key="10">
    <source>
        <dbReference type="EMBL" id="KKO76443.1"/>
    </source>
</evidence>
<evidence type="ECO:0000256" key="7">
    <source>
        <dbReference type="ARBA" id="ARBA00033323"/>
    </source>
</evidence>
<dbReference type="OrthoDB" id="197206at2759"/>
<evidence type="ECO:0000256" key="6">
    <source>
        <dbReference type="ARBA" id="ARBA00023146"/>
    </source>
</evidence>